<gene>
    <name evidence="1" type="ORF">GCK32_021230</name>
</gene>
<dbReference type="AlphaFoldDB" id="A0AAN8IKZ2"/>
<accession>A0AAN8IKZ2</accession>
<reference evidence="1 2" key="1">
    <citation type="submission" date="2019-10" db="EMBL/GenBank/DDBJ databases">
        <title>Assembly and Annotation for the nematode Trichostrongylus colubriformis.</title>
        <authorList>
            <person name="Martin J."/>
        </authorList>
    </citation>
    <scope>NUCLEOTIDE SEQUENCE [LARGE SCALE GENOMIC DNA]</scope>
    <source>
        <strain evidence="1">G859</strain>
        <tissue evidence="1">Whole worm</tissue>
    </source>
</reference>
<evidence type="ECO:0000313" key="1">
    <source>
        <dbReference type="EMBL" id="KAK5978434.1"/>
    </source>
</evidence>
<sequence length="61" mass="7032">VLFNLITYSQTFYVCIWRSTEHRIAFKQQLLAMLFRAPVSSTLVTATLNPSKIITRISVSR</sequence>
<name>A0AAN8IKZ2_TRICO</name>
<protein>
    <submittedName>
        <fullName evidence="1">Uncharacterized protein</fullName>
    </submittedName>
</protein>
<comment type="caution">
    <text evidence="1">The sequence shown here is derived from an EMBL/GenBank/DDBJ whole genome shotgun (WGS) entry which is preliminary data.</text>
</comment>
<evidence type="ECO:0000313" key="2">
    <source>
        <dbReference type="Proteomes" id="UP001331761"/>
    </source>
</evidence>
<feature type="non-terminal residue" evidence="1">
    <location>
        <position position="1"/>
    </location>
</feature>
<dbReference type="EMBL" id="WIXE01009443">
    <property type="protein sequence ID" value="KAK5978434.1"/>
    <property type="molecule type" value="Genomic_DNA"/>
</dbReference>
<organism evidence="1 2">
    <name type="scientific">Trichostrongylus colubriformis</name>
    <name type="common">Black scour worm</name>
    <dbReference type="NCBI Taxonomy" id="6319"/>
    <lineage>
        <taxon>Eukaryota</taxon>
        <taxon>Metazoa</taxon>
        <taxon>Ecdysozoa</taxon>
        <taxon>Nematoda</taxon>
        <taxon>Chromadorea</taxon>
        <taxon>Rhabditida</taxon>
        <taxon>Rhabditina</taxon>
        <taxon>Rhabditomorpha</taxon>
        <taxon>Strongyloidea</taxon>
        <taxon>Trichostrongylidae</taxon>
        <taxon>Trichostrongylus</taxon>
    </lineage>
</organism>
<dbReference type="Proteomes" id="UP001331761">
    <property type="component" value="Unassembled WGS sequence"/>
</dbReference>
<proteinExistence type="predicted"/>
<keyword evidence="2" id="KW-1185">Reference proteome</keyword>